<organism evidence="2 3">
    <name type="scientific">Enterocloster hominis</name>
    <name type="common">ex Hitch et al. 2024</name>
    <dbReference type="NCBI Taxonomy" id="1917870"/>
    <lineage>
        <taxon>Bacteria</taxon>
        <taxon>Bacillati</taxon>
        <taxon>Bacillota</taxon>
        <taxon>Clostridia</taxon>
        <taxon>Lachnospirales</taxon>
        <taxon>Lachnospiraceae</taxon>
        <taxon>Enterocloster</taxon>
    </lineage>
</organism>
<feature type="transmembrane region" description="Helical" evidence="1">
    <location>
        <begin position="103"/>
        <end position="127"/>
    </location>
</feature>
<keyword evidence="1" id="KW-0812">Transmembrane</keyword>
<dbReference type="Pfam" id="PF04854">
    <property type="entry name" value="DUF624"/>
    <property type="match status" value="1"/>
</dbReference>
<reference evidence="2 3" key="1">
    <citation type="submission" date="2024-03" db="EMBL/GenBank/DDBJ databases">
        <title>Human intestinal bacterial collection.</title>
        <authorList>
            <person name="Pauvert C."/>
            <person name="Hitch T.C.A."/>
            <person name="Clavel T."/>
        </authorList>
    </citation>
    <scope>NUCLEOTIDE SEQUENCE [LARGE SCALE GENOMIC DNA]</scope>
    <source>
        <strain evidence="2 3">CLA-SR-H021</strain>
    </source>
</reference>
<evidence type="ECO:0000313" key="3">
    <source>
        <dbReference type="Proteomes" id="UP001454086"/>
    </source>
</evidence>
<evidence type="ECO:0000256" key="1">
    <source>
        <dbReference type="SAM" id="Phobius"/>
    </source>
</evidence>
<keyword evidence="1" id="KW-1133">Transmembrane helix</keyword>
<name>A0ABV1D7R6_9FIRM</name>
<accession>A0ABV1D7R6</accession>
<dbReference type="EMBL" id="JBBMFM010000062">
    <property type="protein sequence ID" value="MEQ2426443.1"/>
    <property type="molecule type" value="Genomic_DNA"/>
</dbReference>
<protein>
    <submittedName>
        <fullName evidence="2">DUF624 domain-containing protein</fullName>
    </submittedName>
</protein>
<dbReference type="RefSeq" id="WP_150846523.1">
    <property type="nucleotide sequence ID" value="NZ_JBBMFM010000062.1"/>
</dbReference>
<feature type="transmembrane region" description="Helical" evidence="1">
    <location>
        <begin position="72"/>
        <end position="91"/>
    </location>
</feature>
<sequence length="203" mass="22916">MKQFFNADNIIFRGISKWMDYIYVSLLWFVFSIPLITMGAASSALYHTSGQCLRYDRGYIFRSFWNSFRNSFRQSAVLTVILAVLFGAIHLDMNLIRGQDGMIILQVLFVAARLLIIMVGVYVFPYISRYKSGLPQVIKNCVCLSVLNFPWTILLTILLTAALCLVSILPGAVLIIPSCAGVFFHLVLERIFDDYMDNGGTGE</sequence>
<keyword evidence="1" id="KW-0472">Membrane</keyword>
<keyword evidence="3" id="KW-1185">Reference proteome</keyword>
<evidence type="ECO:0000313" key="2">
    <source>
        <dbReference type="EMBL" id="MEQ2426443.1"/>
    </source>
</evidence>
<dbReference type="InterPro" id="IPR006938">
    <property type="entry name" value="DUF624"/>
</dbReference>
<dbReference type="Proteomes" id="UP001454086">
    <property type="component" value="Unassembled WGS sequence"/>
</dbReference>
<gene>
    <name evidence="2" type="ORF">WMQ36_15825</name>
</gene>
<comment type="caution">
    <text evidence="2">The sequence shown here is derived from an EMBL/GenBank/DDBJ whole genome shotgun (WGS) entry which is preliminary data.</text>
</comment>
<feature type="transmembrane region" description="Helical" evidence="1">
    <location>
        <begin position="21"/>
        <end position="46"/>
    </location>
</feature>
<proteinExistence type="predicted"/>
<feature type="transmembrane region" description="Helical" evidence="1">
    <location>
        <begin position="153"/>
        <end position="186"/>
    </location>
</feature>